<dbReference type="AlphaFoldDB" id="A0AAD4NGK6"/>
<accession>A0AAD4NGK6</accession>
<comment type="caution">
    <text evidence="11">The sequence shown here is derived from an EMBL/GenBank/DDBJ whole genome shotgun (WGS) entry which is preliminary data.</text>
</comment>
<keyword evidence="6" id="KW-0159">Chromosome partition</keyword>
<dbReference type="InterPro" id="IPR019734">
    <property type="entry name" value="TPR_rpt"/>
</dbReference>
<dbReference type="GO" id="GO:0007064">
    <property type="term" value="P:mitotic sister chromatid cohesion"/>
    <property type="evidence" value="ECO:0007669"/>
    <property type="project" value="InterPro"/>
</dbReference>
<evidence type="ECO:0000256" key="5">
    <source>
        <dbReference type="ARBA" id="ARBA00022776"/>
    </source>
</evidence>
<protein>
    <recommendedName>
        <fullName evidence="3">MAU2 chromatid cohesion factor homolog</fullName>
    </recommendedName>
    <alternativeName>
        <fullName evidence="10">Cohesin loading complex subunit SCC4 homolog</fullName>
    </alternativeName>
</protein>
<comment type="subcellular location">
    <subcellularLocation>
        <location evidence="1">Nucleus</location>
        <location evidence="1">Nucleoplasm</location>
    </subcellularLocation>
</comment>
<dbReference type="Pfam" id="PF10345">
    <property type="entry name" value="Cohesin_load"/>
    <property type="match status" value="1"/>
</dbReference>
<dbReference type="PANTHER" id="PTHR21394">
    <property type="entry name" value="MAU2 CHROMATID COHESION FACTOR HOMOLOG"/>
    <property type="match status" value="1"/>
</dbReference>
<evidence type="ECO:0000256" key="10">
    <source>
        <dbReference type="ARBA" id="ARBA00030523"/>
    </source>
</evidence>
<organism evidence="11 12">
    <name type="scientific">Ditylenchus destructor</name>
    <dbReference type="NCBI Taxonomy" id="166010"/>
    <lineage>
        <taxon>Eukaryota</taxon>
        <taxon>Metazoa</taxon>
        <taxon>Ecdysozoa</taxon>
        <taxon>Nematoda</taxon>
        <taxon>Chromadorea</taxon>
        <taxon>Rhabditida</taxon>
        <taxon>Tylenchina</taxon>
        <taxon>Tylenchomorpha</taxon>
        <taxon>Sphaerularioidea</taxon>
        <taxon>Anguinidae</taxon>
        <taxon>Anguininae</taxon>
        <taxon>Ditylenchus</taxon>
    </lineage>
</organism>
<keyword evidence="7" id="KW-0539">Nucleus</keyword>
<evidence type="ECO:0000313" key="11">
    <source>
        <dbReference type="EMBL" id="KAI1728310.1"/>
    </source>
</evidence>
<keyword evidence="12" id="KW-1185">Reference proteome</keyword>
<evidence type="ECO:0000256" key="6">
    <source>
        <dbReference type="ARBA" id="ARBA00022829"/>
    </source>
</evidence>
<sequence>MDHSGDAENIAPACYVPPPGINPDEAVVSLMAMAECFRTTKPPKYKMAIKCVMAALKIQCSQQLLALCHYELGKLLWLYTRNSKLARFHLKNAYNMMKDLGQPLEFARLKVVCFICEIYIAERRCGEIKDLLRNESQDSRKYAFIHAKVLFLLAEVYLKLNEFDNALELMDSGIAYFRGMKEIVVECYLRLTKSLILAIQMTNQQELGNSVSELGEILQRVSNTVPAINDIRAFCYSIQLCYFLSTGMLKSSKQCLRQLHQTVQAAENPANQSAENRPHFQWLSTKMLTGLAYVLTVLSNIQYSNLDRAHRYYTTALQHFDGLKSLMRKSSWEIVGRGHEEMIGRMEMLLYESMAQTQLVIGNPQESLNNIAYMVKRVEGSPLLFSDFEAQTHTLLGMYAFYMRQPNDAEKQFKSALQKSSDTELFTTINLNLALVYLFTARESDFYELFDHIAPAKLKILAPSLKSAAHLVHGVHYYLNMRAQECKNHLMDSISISKEEDMARIQAMALLLLSKLFKSRDTDVLKAGLEWATKSNDISLVSWANSQIIQLHSMNGQVQEATSVKEATAAQQEKVERARQACTQMQAHRLVQWIDGCPEAFV</sequence>
<gene>
    <name evidence="11" type="ORF">DdX_00480</name>
</gene>
<name>A0AAD4NGK6_9BILA</name>
<evidence type="ECO:0000313" key="12">
    <source>
        <dbReference type="Proteomes" id="UP001201812"/>
    </source>
</evidence>
<keyword evidence="4" id="KW-0132">Cell division</keyword>
<dbReference type="GO" id="GO:0007059">
    <property type="term" value="P:chromosome segregation"/>
    <property type="evidence" value="ECO:0007669"/>
    <property type="project" value="UniProtKB-KW"/>
</dbReference>
<dbReference type="SUPFAM" id="SSF48452">
    <property type="entry name" value="TPR-like"/>
    <property type="match status" value="1"/>
</dbReference>
<comment type="similarity">
    <text evidence="2">Belongs to the SCC4/mau-2 family.</text>
</comment>
<evidence type="ECO:0000256" key="1">
    <source>
        <dbReference type="ARBA" id="ARBA00004642"/>
    </source>
</evidence>
<evidence type="ECO:0000256" key="3">
    <source>
        <dbReference type="ARBA" id="ARBA00017198"/>
    </source>
</evidence>
<proteinExistence type="inferred from homology"/>
<comment type="function">
    <text evidence="9">Required for association of the cohesin complex with chromatin during interphase. Plays a role in sister chromatid cohesion and normal progression through prometaphase.</text>
</comment>
<dbReference type="InterPro" id="IPR011990">
    <property type="entry name" value="TPR-like_helical_dom_sf"/>
</dbReference>
<evidence type="ECO:0000256" key="2">
    <source>
        <dbReference type="ARBA" id="ARBA00008585"/>
    </source>
</evidence>
<keyword evidence="5" id="KW-0498">Mitosis</keyword>
<evidence type="ECO:0000256" key="4">
    <source>
        <dbReference type="ARBA" id="ARBA00022618"/>
    </source>
</evidence>
<evidence type="ECO:0000256" key="7">
    <source>
        <dbReference type="ARBA" id="ARBA00023242"/>
    </source>
</evidence>
<dbReference type="Proteomes" id="UP001201812">
    <property type="component" value="Unassembled WGS sequence"/>
</dbReference>
<evidence type="ECO:0000256" key="8">
    <source>
        <dbReference type="ARBA" id="ARBA00023306"/>
    </source>
</evidence>
<dbReference type="Gene3D" id="1.25.40.10">
    <property type="entry name" value="Tetratricopeptide repeat domain"/>
    <property type="match status" value="1"/>
</dbReference>
<reference evidence="11" key="1">
    <citation type="submission" date="2022-01" db="EMBL/GenBank/DDBJ databases">
        <title>Genome Sequence Resource for Two Populations of Ditylenchus destructor, the Migratory Endoparasitic Phytonematode.</title>
        <authorList>
            <person name="Zhang H."/>
            <person name="Lin R."/>
            <person name="Xie B."/>
        </authorList>
    </citation>
    <scope>NUCLEOTIDE SEQUENCE</scope>
    <source>
        <strain evidence="11">BazhouSP</strain>
    </source>
</reference>
<dbReference type="GO" id="GO:0051301">
    <property type="term" value="P:cell division"/>
    <property type="evidence" value="ECO:0007669"/>
    <property type="project" value="UniProtKB-KW"/>
</dbReference>
<dbReference type="EMBL" id="JAKKPZ010000001">
    <property type="protein sequence ID" value="KAI1728310.1"/>
    <property type="molecule type" value="Genomic_DNA"/>
</dbReference>
<dbReference type="InterPro" id="IPR019440">
    <property type="entry name" value="MAU2"/>
</dbReference>
<dbReference type="SMART" id="SM00028">
    <property type="entry name" value="TPR"/>
    <property type="match status" value="2"/>
</dbReference>
<evidence type="ECO:0000256" key="9">
    <source>
        <dbReference type="ARBA" id="ARBA00025632"/>
    </source>
</evidence>
<dbReference type="GO" id="GO:0005654">
    <property type="term" value="C:nucleoplasm"/>
    <property type="evidence" value="ECO:0007669"/>
    <property type="project" value="UniProtKB-SubCell"/>
</dbReference>
<keyword evidence="8" id="KW-0131">Cell cycle</keyword>